<keyword evidence="6 7" id="KW-0472">Membrane</keyword>
<evidence type="ECO:0000313" key="9">
    <source>
        <dbReference type="Proteomes" id="UP001501645"/>
    </source>
</evidence>
<gene>
    <name evidence="8" type="ORF">GCM10023351_24820</name>
</gene>
<keyword evidence="2" id="KW-1003">Cell membrane</keyword>
<dbReference type="RefSeq" id="WP_345439636.1">
    <property type="nucleotide sequence ID" value="NZ_BAABKO010000004.1"/>
</dbReference>
<evidence type="ECO:0000256" key="4">
    <source>
        <dbReference type="ARBA" id="ARBA00022692"/>
    </source>
</evidence>
<feature type="transmembrane region" description="Helical" evidence="7">
    <location>
        <begin position="48"/>
        <end position="66"/>
    </location>
</feature>
<accession>A0ABP9ACA4</accession>
<feature type="transmembrane region" description="Helical" evidence="7">
    <location>
        <begin position="108"/>
        <end position="128"/>
    </location>
</feature>
<keyword evidence="3" id="KW-0808">Transferase</keyword>
<feature type="transmembrane region" description="Helical" evidence="7">
    <location>
        <begin position="317"/>
        <end position="340"/>
    </location>
</feature>
<name>A0ABP9ACA4_9MICO</name>
<feature type="transmembrane region" description="Helical" evidence="7">
    <location>
        <begin position="346"/>
        <end position="368"/>
    </location>
</feature>
<dbReference type="EMBL" id="BAABKO010000004">
    <property type="protein sequence ID" value="GAA4778900.1"/>
    <property type="molecule type" value="Genomic_DNA"/>
</dbReference>
<feature type="transmembrane region" description="Helical" evidence="7">
    <location>
        <begin position="227"/>
        <end position="244"/>
    </location>
</feature>
<sequence>MRQYVFIIVLTAVVTFGLAWTVWKLAMRYKLYPGIRERDVHKTPTPRLGGVAMFFGIATAFAVSAANPYFGLFWDQPQRVLSVLAAATLIMLVGVADDLWDLDWMIKLAAQFLAAGIIAVGGQLQIYFLPFGGVTVWGSWMSIGITILSIVVVMNAVNFIDGLDGLVGGVCLLSNTVFFVYSYLLVRDTGATVYFNFATFIAAVLIGACIGFLPLNWTPAKLFMGDSGALVLGLLMATSAIAITGQLPPSILDRDDVDSQLLGAFIPILMPVIVVALPLLDFAMAVIRRMSKGRSPFSPDRKHLHHRMLDMGHTARAAVLIFYAWTAVCSLAVLLMYIATQRGWPGGWWLGAAFGLVGVVACLVVTFLPSRPVRRRRPEAQPSSAGAPTPQEA</sequence>
<evidence type="ECO:0000256" key="5">
    <source>
        <dbReference type="ARBA" id="ARBA00022989"/>
    </source>
</evidence>
<proteinExistence type="predicted"/>
<feature type="transmembrane region" description="Helical" evidence="7">
    <location>
        <begin position="264"/>
        <end position="287"/>
    </location>
</feature>
<dbReference type="PANTHER" id="PTHR22926:SF3">
    <property type="entry name" value="UNDECAPRENYL-PHOSPHATE ALPHA-N-ACETYLGLUCOSAMINYL 1-PHOSPHATE TRANSFERASE"/>
    <property type="match status" value="1"/>
</dbReference>
<dbReference type="PROSITE" id="PS01348">
    <property type="entry name" value="MRAY_2"/>
    <property type="match status" value="1"/>
</dbReference>
<dbReference type="Proteomes" id="UP001501645">
    <property type="component" value="Unassembled WGS sequence"/>
</dbReference>
<organism evidence="8 9">
    <name type="scientific">Microbacterium gilvum</name>
    <dbReference type="NCBI Taxonomy" id="1336204"/>
    <lineage>
        <taxon>Bacteria</taxon>
        <taxon>Bacillati</taxon>
        <taxon>Actinomycetota</taxon>
        <taxon>Actinomycetes</taxon>
        <taxon>Micrococcales</taxon>
        <taxon>Microbacteriaceae</taxon>
        <taxon>Microbacterium</taxon>
    </lineage>
</organism>
<comment type="caution">
    <text evidence="8">The sequence shown here is derived from an EMBL/GenBank/DDBJ whole genome shotgun (WGS) entry which is preliminary data.</text>
</comment>
<evidence type="ECO:0000256" key="7">
    <source>
        <dbReference type="SAM" id="Phobius"/>
    </source>
</evidence>
<evidence type="ECO:0000256" key="3">
    <source>
        <dbReference type="ARBA" id="ARBA00022679"/>
    </source>
</evidence>
<keyword evidence="5 7" id="KW-1133">Transmembrane helix</keyword>
<comment type="subcellular location">
    <subcellularLocation>
        <location evidence="1">Cell membrane</location>
        <topology evidence="1">Multi-pass membrane protein</topology>
    </subcellularLocation>
</comment>
<keyword evidence="4 7" id="KW-0812">Transmembrane</keyword>
<feature type="transmembrane region" description="Helical" evidence="7">
    <location>
        <begin position="6"/>
        <end position="27"/>
    </location>
</feature>
<evidence type="ECO:0000256" key="6">
    <source>
        <dbReference type="ARBA" id="ARBA00023136"/>
    </source>
</evidence>
<feature type="transmembrane region" description="Helical" evidence="7">
    <location>
        <begin position="78"/>
        <end position="96"/>
    </location>
</feature>
<evidence type="ECO:0000256" key="2">
    <source>
        <dbReference type="ARBA" id="ARBA00022475"/>
    </source>
</evidence>
<feature type="transmembrane region" description="Helical" evidence="7">
    <location>
        <begin position="134"/>
        <end position="154"/>
    </location>
</feature>
<feature type="transmembrane region" description="Helical" evidence="7">
    <location>
        <begin position="166"/>
        <end position="186"/>
    </location>
</feature>
<dbReference type="InterPro" id="IPR000715">
    <property type="entry name" value="Glycosyl_transferase_4"/>
</dbReference>
<evidence type="ECO:0000256" key="1">
    <source>
        <dbReference type="ARBA" id="ARBA00004651"/>
    </source>
</evidence>
<keyword evidence="9" id="KW-1185">Reference proteome</keyword>
<evidence type="ECO:0000313" key="8">
    <source>
        <dbReference type="EMBL" id="GAA4778900.1"/>
    </source>
</evidence>
<dbReference type="CDD" id="cd06853">
    <property type="entry name" value="GT_WecA_like"/>
    <property type="match status" value="1"/>
</dbReference>
<feature type="transmembrane region" description="Helical" evidence="7">
    <location>
        <begin position="192"/>
        <end position="215"/>
    </location>
</feature>
<protein>
    <submittedName>
        <fullName evidence="8">MraY family glycosyltransferase</fullName>
    </submittedName>
</protein>
<dbReference type="InterPro" id="IPR018480">
    <property type="entry name" value="PNAcMuramoyl-5peptid_Trfase_CS"/>
</dbReference>
<reference evidence="9" key="1">
    <citation type="journal article" date="2019" name="Int. J. Syst. Evol. Microbiol.">
        <title>The Global Catalogue of Microorganisms (GCM) 10K type strain sequencing project: providing services to taxonomists for standard genome sequencing and annotation.</title>
        <authorList>
            <consortium name="The Broad Institute Genomics Platform"/>
            <consortium name="The Broad Institute Genome Sequencing Center for Infectious Disease"/>
            <person name="Wu L."/>
            <person name="Ma J."/>
        </authorList>
    </citation>
    <scope>NUCLEOTIDE SEQUENCE [LARGE SCALE GENOMIC DNA]</scope>
    <source>
        <strain evidence="9">JCM 18537</strain>
    </source>
</reference>
<dbReference type="PANTHER" id="PTHR22926">
    <property type="entry name" value="PHOSPHO-N-ACETYLMURAMOYL-PENTAPEPTIDE-TRANSFERASE"/>
    <property type="match status" value="1"/>
</dbReference>
<dbReference type="Pfam" id="PF00953">
    <property type="entry name" value="Glycos_transf_4"/>
    <property type="match status" value="1"/>
</dbReference>